<feature type="compositionally biased region" description="Polar residues" evidence="2">
    <location>
        <begin position="618"/>
        <end position="639"/>
    </location>
</feature>
<dbReference type="GO" id="GO:0042162">
    <property type="term" value="F:telomeric DNA binding"/>
    <property type="evidence" value="ECO:0007669"/>
    <property type="project" value="TreeGrafter"/>
</dbReference>
<organism evidence="5 6">
    <name type="scientific">Parthenolecanium corni</name>
    <dbReference type="NCBI Taxonomy" id="536013"/>
    <lineage>
        <taxon>Eukaryota</taxon>
        <taxon>Metazoa</taxon>
        <taxon>Ecdysozoa</taxon>
        <taxon>Arthropoda</taxon>
        <taxon>Hexapoda</taxon>
        <taxon>Insecta</taxon>
        <taxon>Pterygota</taxon>
        <taxon>Neoptera</taxon>
        <taxon>Paraneoptera</taxon>
        <taxon>Hemiptera</taxon>
        <taxon>Sternorrhyncha</taxon>
        <taxon>Coccoidea</taxon>
        <taxon>Coccidae</taxon>
        <taxon>Parthenolecanium</taxon>
    </lineage>
</organism>
<name>A0AAN9TDS9_9HEMI</name>
<feature type="domain" description="DNA/RNA-binding" evidence="3">
    <location>
        <begin position="177"/>
        <end position="437"/>
    </location>
</feature>
<evidence type="ECO:0000259" key="4">
    <source>
        <dbReference type="Pfam" id="PF10374"/>
    </source>
</evidence>
<dbReference type="PANTHER" id="PTHR15696:SF5">
    <property type="entry name" value="NONSENSE-MEDIATED MRNA DECAY FACTOR SMG7"/>
    <property type="match status" value="1"/>
</dbReference>
<gene>
    <name evidence="5" type="ORF">V9T40_000868</name>
</gene>
<feature type="compositionally biased region" description="Low complexity" evidence="2">
    <location>
        <begin position="860"/>
        <end position="878"/>
    </location>
</feature>
<feature type="domain" description="Telomerase activating protein Est1-like N-terminal" evidence="4">
    <location>
        <begin position="58"/>
        <end position="170"/>
    </location>
</feature>
<evidence type="ECO:0000313" key="5">
    <source>
        <dbReference type="EMBL" id="KAK7580239.1"/>
    </source>
</evidence>
<comment type="caution">
    <text evidence="5">The sequence shown here is derived from an EMBL/GenBank/DDBJ whole genome shotgun (WGS) entry which is preliminary data.</text>
</comment>
<dbReference type="EMBL" id="JBBCAQ010000034">
    <property type="protein sequence ID" value="KAK7580239.1"/>
    <property type="molecule type" value="Genomic_DNA"/>
</dbReference>
<feature type="compositionally biased region" description="Polar residues" evidence="2">
    <location>
        <begin position="939"/>
        <end position="971"/>
    </location>
</feature>
<dbReference type="Pfam" id="PF10374">
    <property type="entry name" value="EST1"/>
    <property type="match status" value="1"/>
</dbReference>
<dbReference type="GO" id="GO:0005697">
    <property type="term" value="C:telomerase holoenzyme complex"/>
    <property type="evidence" value="ECO:0007669"/>
    <property type="project" value="TreeGrafter"/>
</dbReference>
<feature type="compositionally biased region" description="Low complexity" evidence="2">
    <location>
        <begin position="919"/>
        <end position="931"/>
    </location>
</feature>
<dbReference type="Pfam" id="PF10373">
    <property type="entry name" value="EST1_DNA_bind"/>
    <property type="match status" value="1"/>
</dbReference>
<dbReference type="InterPro" id="IPR019458">
    <property type="entry name" value="Est1-like_N"/>
</dbReference>
<feature type="region of interest" description="Disordered" evidence="2">
    <location>
        <begin position="830"/>
        <end position="878"/>
    </location>
</feature>
<feature type="compositionally biased region" description="Basic and acidic residues" evidence="2">
    <location>
        <begin position="581"/>
        <end position="594"/>
    </location>
</feature>
<feature type="region of interest" description="Disordered" evidence="2">
    <location>
        <begin position="915"/>
        <end position="971"/>
    </location>
</feature>
<dbReference type="AlphaFoldDB" id="A0AAN9TDS9"/>
<dbReference type="InterPro" id="IPR011990">
    <property type="entry name" value="TPR-like_helical_dom_sf"/>
</dbReference>
<reference evidence="5 6" key="1">
    <citation type="submission" date="2024-03" db="EMBL/GenBank/DDBJ databases">
        <title>Adaptation during the transition from Ophiocordyceps entomopathogen to insect associate is accompanied by gene loss and intensified selection.</title>
        <authorList>
            <person name="Ward C.M."/>
            <person name="Onetto C.A."/>
            <person name="Borneman A.R."/>
        </authorList>
    </citation>
    <scope>NUCLEOTIDE SEQUENCE [LARGE SCALE GENOMIC DNA]</scope>
    <source>
        <strain evidence="5">AWRI1</strain>
        <tissue evidence="5">Single Adult Female</tissue>
    </source>
</reference>
<evidence type="ECO:0000259" key="3">
    <source>
        <dbReference type="Pfam" id="PF10373"/>
    </source>
</evidence>
<accession>A0AAN9TDS9</accession>
<evidence type="ECO:0000256" key="2">
    <source>
        <dbReference type="SAM" id="MobiDB-lite"/>
    </source>
</evidence>
<dbReference type="SUPFAM" id="SSF48452">
    <property type="entry name" value="TPR-like"/>
    <property type="match status" value="1"/>
</dbReference>
<dbReference type="InterPro" id="IPR018834">
    <property type="entry name" value="DNA/RNA-bd_Est1-type"/>
</dbReference>
<evidence type="ECO:0000313" key="6">
    <source>
        <dbReference type="Proteomes" id="UP001367676"/>
    </source>
</evidence>
<dbReference type="InterPro" id="IPR045153">
    <property type="entry name" value="Est1/Ebs1-like"/>
</dbReference>
<evidence type="ECO:0000256" key="1">
    <source>
        <dbReference type="ARBA" id="ARBA00023161"/>
    </source>
</evidence>
<evidence type="ECO:0008006" key="7">
    <source>
        <dbReference type="Google" id="ProtNLM"/>
    </source>
</evidence>
<feature type="region of interest" description="Disordered" evidence="2">
    <location>
        <begin position="572"/>
        <end position="639"/>
    </location>
</feature>
<keyword evidence="1" id="KW-0866">Nonsense-mediated mRNA decay</keyword>
<sequence length="1015" mass="114890">MVLNLITQALRNAEELKQRVLSSNDILNDYGALTARLQLQKIYEQVLLLDLEFAINKKVEQDLWNIGFKNYIDVLQKLAKEKKNPKRNEYQGLLNVCLESASGFYLVLLEEICATFSFNLPFPSYRKHSYLQSNAKTSNVEHLIKQPKKSSCCYICQHCLVHLGDIARYKFRCKQAEIFYRNAIVLSPSSGQPYNQLALLETSRGDKLATVFYYVRSIAVRNPFPAATSNLALTLNKANVNGEWNAENKTVLSINEFVTLFLKVHALLHLTNNVQACTSYVRLLATSLTAHVATESFTSLNLVQMMVINMFAYHHVNNELDNSKEAIADRNFIKSLLVELIAGSLNAFLLPIYTYKQEDSILQYFALPAVKITLDWIRINSHVLEEPGFINRPQIWPAFCRLLNEFGPAIQSFPHDKYKNVTLPEDQDIQGFLPLGAAIPEFRYTDNEVDLDNLNKLRAHRIRNFALWLADQTKISSLKVNKDNDCLKFIPAITGGLNSNEMIIQQLEELLKTDCKISQNEADLNKDLSASRILSHGTMNKAAVSSIQSDSMMITAPSVIFSSAENTQNKRTGILKTQSYLDKKDKTSNNDTRKQNRQNVALQTILKRNQEQEHKQVTFKTPSPSLSTCSDNQESMSPALTHSQIWSSGPGVVTNNTSHPSVVQPSSHSMFVSSFPSYPDSSFRASHSSNTLLPPPSSVNFPNKNNSQFYPQNLNQDVQSTFNTQQMFQKPFVTERIDPFANLPNVGNEIRNQTLVDTNLMPQLSDNRHLQRNQFAPSQPNLNFMPAWKQEQPNSWWLDDKRDPNITGMTAPNVMDDQSNSLFHFRNPMQSHVSQPSNLPFGGSSQLQFQPQAPPPPLAPHQLRQIPQPAQQQSQLRVQNSSNIPIGLWSNPYKQPPAQSNMNSLFNTTMLNKQPLFDTTPTYNQQPTTPNTEDKPSFPSHSPLPNNTYSLFSSMWGNTPTGDNQLNQTSNNPLAVLTNQSIWSEGVSPLQRLLEQQKQMRERPTYHSTHPTTNE</sequence>
<dbReference type="GO" id="GO:0000184">
    <property type="term" value="P:nuclear-transcribed mRNA catabolic process, nonsense-mediated decay"/>
    <property type="evidence" value="ECO:0007669"/>
    <property type="project" value="UniProtKB-KW"/>
</dbReference>
<dbReference type="PANTHER" id="PTHR15696">
    <property type="entry name" value="SMG-7 SUPPRESSOR WITH MORPHOLOGICAL EFFECT ON GENITALIA PROTEIN 7"/>
    <property type="match status" value="1"/>
</dbReference>
<dbReference type="Gene3D" id="1.25.40.10">
    <property type="entry name" value="Tetratricopeptide repeat domain"/>
    <property type="match status" value="1"/>
</dbReference>
<dbReference type="Proteomes" id="UP001367676">
    <property type="component" value="Unassembled WGS sequence"/>
</dbReference>
<dbReference type="GO" id="GO:0070034">
    <property type="term" value="F:telomerase RNA binding"/>
    <property type="evidence" value="ECO:0007669"/>
    <property type="project" value="TreeGrafter"/>
</dbReference>
<protein>
    <recommendedName>
        <fullName evidence="7">Protein SMG7</fullName>
    </recommendedName>
</protein>
<keyword evidence="6" id="KW-1185">Reference proteome</keyword>
<proteinExistence type="predicted"/>